<reference evidence="1" key="1">
    <citation type="journal article" date="2021" name="Proc. Natl. Acad. Sci. U.S.A.">
        <title>Global biogeography of chemosynthetic symbionts reveals both localized and globally distributed symbiont groups. .</title>
        <authorList>
            <person name="Osvatic J.T."/>
            <person name="Wilkins L.G.E."/>
            <person name="Leibrecht L."/>
            <person name="Leray M."/>
            <person name="Zauner S."/>
            <person name="Polzin J."/>
            <person name="Camacho Y."/>
            <person name="Gros O."/>
            <person name="van Gils J.A."/>
            <person name="Eisen J.A."/>
            <person name="Petersen J.M."/>
            <person name="Yuen B."/>
        </authorList>
    </citation>
    <scope>NUCLEOTIDE SEQUENCE</scope>
    <source>
        <strain evidence="1">MAGclacostrist055</strain>
    </source>
</reference>
<sequence length="117" mass="13431">MNRQTSLTPSGPWEVRRRIKLQSMGHAADALAVERALTELPGVVKVVADVDKHRVVVRYNASQQNFHNIVETMEKTGFPPLNNWWSRFKRNWYRSSDEIARENAHAPPPVCCNKPPK</sequence>
<dbReference type="SUPFAM" id="SSF55008">
    <property type="entry name" value="HMA, heavy metal-associated domain"/>
    <property type="match status" value="1"/>
</dbReference>
<organism evidence="1 2">
    <name type="scientific">Candidatus Thiodiazotropha taylori</name>
    <dbReference type="NCBI Taxonomy" id="2792791"/>
    <lineage>
        <taxon>Bacteria</taxon>
        <taxon>Pseudomonadati</taxon>
        <taxon>Pseudomonadota</taxon>
        <taxon>Gammaproteobacteria</taxon>
        <taxon>Chromatiales</taxon>
        <taxon>Sedimenticolaceae</taxon>
        <taxon>Candidatus Thiodiazotropha</taxon>
    </lineage>
</organism>
<protein>
    <submittedName>
        <fullName evidence="1">Cation transporter</fullName>
    </submittedName>
</protein>
<dbReference type="Gene3D" id="3.30.70.100">
    <property type="match status" value="1"/>
</dbReference>
<dbReference type="InterPro" id="IPR036163">
    <property type="entry name" value="HMA_dom_sf"/>
</dbReference>
<dbReference type="AlphaFoldDB" id="A0A9E4NX48"/>
<dbReference type="GO" id="GO:0046872">
    <property type="term" value="F:metal ion binding"/>
    <property type="evidence" value="ECO:0007669"/>
    <property type="project" value="InterPro"/>
</dbReference>
<dbReference type="Proteomes" id="UP000886674">
    <property type="component" value="Unassembled WGS sequence"/>
</dbReference>
<comment type="caution">
    <text evidence="1">The sequence shown here is derived from an EMBL/GenBank/DDBJ whole genome shotgun (WGS) entry which is preliminary data.</text>
</comment>
<evidence type="ECO:0000313" key="2">
    <source>
        <dbReference type="Proteomes" id="UP000886674"/>
    </source>
</evidence>
<dbReference type="PROSITE" id="PS50846">
    <property type="entry name" value="HMA_2"/>
    <property type="match status" value="1"/>
</dbReference>
<dbReference type="Pfam" id="PF00403">
    <property type="entry name" value="HMA"/>
    <property type="match status" value="1"/>
</dbReference>
<name>A0A9E4NX48_9GAMM</name>
<gene>
    <name evidence="1" type="ORF">JAY77_04250</name>
</gene>
<dbReference type="EMBL" id="JAEPCR010000014">
    <property type="protein sequence ID" value="MCG7977347.1"/>
    <property type="molecule type" value="Genomic_DNA"/>
</dbReference>
<accession>A0A9E4NX48</accession>
<dbReference type="InterPro" id="IPR006121">
    <property type="entry name" value="HMA_dom"/>
</dbReference>
<proteinExistence type="predicted"/>
<evidence type="ECO:0000313" key="1">
    <source>
        <dbReference type="EMBL" id="MCG7977347.1"/>
    </source>
</evidence>